<keyword evidence="3" id="KW-0804">Transcription</keyword>
<reference evidence="5 6" key="1">
    <citation type="submission" date="2021-03" db="EMBL/GenBank/DDBJ databases">
        <title>Sequencing the genomes of 1000 actinobacteria strains.</title>
        <authorList>
            <person name="Klenk H.-P."/>
        </authorList>
    </citation>
    <scope>NUCLEOTIDE SEQUENCE [LARGE SCALE GENOMIC DNA]</scope>
    <source>
        <strain evidence="5 6">DSM 16005</strain>
    </source>
</reference>
<dbReference type="PRINTS" id="PR00035">
    <property type="entry name" value="HTHGNTR"/>
</dbReference>
<dbReference type="CDD" id="cd07377">
    <property type="entry name" value="WHTH_GntR"/>
    <property type="match status" value="1"/>
</dbReference>
<proteinExistence type="predicted"/>
<keyword evidence="1" id="KW-0805">Transcription regulation</keyword>
<evidence type="ECO:0000313" key="6">
    <source>
        <dbReference type="Proteomes" id="UP000711614"/>
    </source>
</evidence>
<dbReference type="EMBL" id="JAGIOI010000001">
    <property type="protein sequence ID" value="MBP2414316.1"/>
    <property type="molecule type" value="Genomic_DNA"/>
</dbReference>
<organism evidence="5 6">
    <name type="scientific">Arthrobacter stackebrandtii</name>
    <dbReference type="NCBI Taxonomy" id="272161"/>
    <lineage>
        <taxon>Bacteria</taxon>
        <taxon>Bacillati</taxon>
        <taxon>Actinomycetota</taxon>
        <taxon>Actinomycetes</taxon>
        <taxon>Micrococcales</taxon>
        <taxon>Micrococcaceae</taxon>
        <taxon>Arthrobacter</taxon>
    </lineage>
</organism>
<name>A0ABS4YZU0_9MICC</name>
<dbReference type="InterPro" id="IPR008920">
    <property type="entry name" value="TF_FadR/GntR_C"/>
</dbReference>
<dbReference type="PROSITE" id="PS50949">
    <property type="entry name" value="HTH_GNTR"/>
    <property type="match status" value="1"/>
</dbReference>
<dbReference type="Pfam" id="PF00392">
    <property type="entry name" value="GntR"/>
    <property type="match status" value="1"/>
</dbReference>
<sequence>MPIPEPAPAARSYEAVLTSIEAELRDGRIKVGDQLPGERALAAQHGISRASVRDAIRVLDAMGVVRTGTGSGPQSGAVVIANPAAGLAATLRLHMATSHFPVADIVQTRIMMETWAAQEAARQPRQARQEEQLHLLVDQMARPDLGREEFHVLDAAFHVLLSSLAGNAVITAMMESLRSAIQGYVSDAIDSDQMWQGIVPELRRQHGDILTAVLANDGAAASRELRHHIEWFHSQTNPIQQGENT</sequence>
<gene>
    <name evidence="5" type="ORF">JOF48_003115</name>
</gene>
<accession>A0ABS4YZU0</accession>
<evidence type="ECO:0000256" key="2">
    <source>
        <dbReference type="ARBA" id="ARBA00023125"/>
    </source>
</evidence>
<dbReference type="SMART" id="SM00345">
    <property type="entry name" value="HTH_GNTR"/>
    <property type="match status" value="1"/>
</dbReference>
<dbReference type="PANTHER" id="PTHR43537">
    <property type="entry name" value="TRANSCRIPTIONAL REGULATOR, GNTR FAMILY"/>
    <property type="match status" value="1"/>
</dbReference>
<dbReference type="RefSeq" id="WP_342591270.1">
    <property type="nucleotide sequence ID" value="NZ_JAGIOI010000001.1"/>
</dbReference>
<dbReference type="SMART" id="SM00895">
    <property type="entry name" value="FCD"/>
    <property type="match status" value="1"/>
</dbReference>
<evidence type="ECO:0000256" key="1">
    <source>
        <dbReference type="ARBA" id="ARBA00023015"/>
    </source>
</evidence>
<dbReference type="SUPFAM" id="SSF46785">
    <property type="entry name" value="Winged helix' DNA-binding domain"/>
    <property type="match status" value="1"/>
</dbReference>
<comment type="caution">
    <text evidence="5">The sequence shown here is derived from an EMBL/GenBank/DDBJ whole genome shotgun (WGS) entry which is preliminary data.</text>
</comment>
<keyword evidence="2 5" id="KW-0238">DNA-binding</keyword>
<evidence type="ECO:0000256" key="3">
    <source>
        <dbReference type="ARBA" id="ARBA00023163"/>
    </source>
</evidence>
<keyword evidence="6" id="KW-1185">Reference proteome</keyword>
<dbReference type="SUPFAM" id="SSF48008">
    <property type="entry name" value="GntR ligand-binding domain-like"/>
    <property type="match status" value="1"/>
</dbReference>
<dbReference type="PANTHER" id="PTHR43537:SF24">
    <property type="entry name" value="GLUCONATE OPERON TRANSCRIPTIONAL REPRESSOR"/>
    <property type="match status" value="1"/>
</dbReference>
<evidence type="ECO:0000313" key="5">
    <source>
        <dbReference type="EMBL" id="MBP2414316.1"/>
    </source>
</evidence>
<evidence type="ECO:0000259" key="4">
    <source>
        <dbReference type="PROSITE" id="PS50949"/>
    </source>
</evidence>
<dbReference type="Proteomes" id="UP000711614">
    <property type="component" value="Unassembled WGS sequence"/>
</dbReference>
<dbReference type="InterPro" id="IPR000524">
    <property type="entry name" value="Tscrpt_reg_HTH_GntR"/>
</dbReference>
<dbReference type="InterPro" id="IPR036388">
    <property type="entry name" value="WH-like_DNA-bd_sf"/>
</dbReference>
<dbReference type="Gene3D" id="1.20.120.530">
    <property type="entry name" value="GntR ligand-binding domain-like"/>
    <property type="match status" value="1"/>
</dbReference>
<dbReference type="InterPro" id="IPR036390">
    <property type="entry name" value="WH_DNA-bd_sf"/>
</dbReference>
<dbReference type="GO" id="GO:0003677">
    <property type="term" value="F:DNA binding"/>
    <property type="evidence" value="ECO:0007669"/>
    <property type="project" value="UniProtKB-KW"/>
</dbReference>
<dbReference type="InterPro" id="IPR011711">
    <property type="entry name" value="GntR_C"/>
</dbReference>
<feature type="domain" description="HTH gntR-type" evidence="4">
    <location>
        <begin position="10"/>
        <end position="82"/>
    </location>
</feature>
<dbReference type="Gene3D" id="1.10.10.10">
    <property type="entry name" value="Winged helix-like DNA-binding domain superfamily/Winged helix DNA-binding domain"/>
    <property type="match status" value="1"/>
</dbReference>
<dbReference type="Pfam" id="PF07729">
    <property type="entry name" value="FCD"/>
    <property type="match status" value="1"/>
</dbReference>
<protein>
    <submittedName>
        <fullName evidence="5">DNA-binding FadR family transcriptional regulator</fullName>
    </submittedName>
</protein>